<evidence type="ECO:0000313" key="1">
    <source>
        <dbReference type="EMBL" id="SPH19808.1"/>
    </source>
</evidence>
<dbReference type="InterPro" id="IPR029063">
    <property type="entry name" value="SAM-dependent_MTases_sf"/>
</dbReference>
<organism evidence="1 2">
    <name type="scientific">Ascidiaceihabitans donghaensis</name>
    <dbReference type="NCBI Taxonomy" id="1510460"/>
    <lineage>
        <taxon>Bacteria</taxon>
        <taxon>Pseudomonadati</taxon>
        <taxon>Pseudomonadota</taxon>
        <taxon>Alphaproteobacteria</taxon>
        <taxon>Rhodobacterales</taxon>
        <taxon>Paracoccaceae</taxon>
        <taxon>Ascidiaceihabitans</taxon>
    </lineage>
</organism>
<dbReference type="InterPro" id="IPR025690">
    <property type="entry name" value="Methyltransf_put"/>
</dbReference>
<sequence>MSRLESFRRRLNAQIDGINWAIENIGETEGENTNAIQGDILEMGLGNGRTYDHLREYANRRIWVIDRVLQCHPSCVPPKADFLQGEADDMLVQMAQRGTQIAFTHYEFGIGVSDVDSAEATRLAPLIKAVMAPQGLVVSQQKMPVMTQIDGPPTVDPDRYFFYRNA</sequence>
<evidence type="ECO:0000313" key="2">
    <source>
        <dbReference type="Proteomes" id="UP000244880"/>
    </source>
</evidence>
<dbReference type="EMBL" id="OMOR01000001">
    <property type="protein sequence ID" value="SPH19808.1"/>
    <property type="molecule type" value="Genomic_DNA"/>
</dbReference>
<dbReference type="OrthoDB" id="7348097at2"/>
<proteinExistence type="predicted"/>
<dbReference type="AlphaFoldDB" id="A0A2R8B9R0"/>
<evidence type="ECO:0008006" key="3">
    <source>
        <dbReference type="Google" id="ProtNLM"/>
    </source>
</evidence>
<protein>
    <recommendedName>
        <fullName evidence="3">S-adenosyl-L-methionine methyltransferase</fullName>
    </recommendedName>
</protein>
<keyword evidence="2" id="KW-1185">Reference proteome</keyword>
<dbReference type="Proteomes" id="UP000244880">
    <property type="component" value="Unassembled WGS sequence"/>
</dbReference>
<dbReference type="RefSeq" id="WP_108827107.1">
    <property type="nucleotide sequence ID" value="NZ_OMOR01000001.1"/>
</dbReference>
<accession>A0A2R8B9R0</accession>
<name>A0A2R8B9R0_9RHOB</name>
<dbReference type="Gene3D" id="3.40.50.150">
    <property type="entry name" value="Vaccinia Virus protein VP39"/>
    <property type="match status" value="1"/>
</dbReference>
<dbReference type="Pfam" id="PF12692">
    <property type="entry name" value="Methyltransf_17"/>
    <property type="match status" value="1"/>
</dbReference>
<reference evidence="1 2" key="1">
    <citation type="submission" date="2018-03" db="EMBL/GenBank/DDBJ databases">
        <authorList>
            <person name="Keele B.F."/>
        </authorList>
    </citation>
    <scope>NUCLEOTIDE SEQUENCE [LARGE SCALE GENOMIC DNA]</scope>
    <source>
        <strain evidence="1 2">CECT 8599</strain>
    </source>
</reference>
<gene>
    <name evidence="1" type="ORF">ASD8599_00549</name>
</gene>